<dbReference type="InterPro" id="IPR051052">
    <property type="entry name" value="Diverse_substrate_MTase"/>
</dbReference>
<dbReference type="GO" id="GO:0032259">
    <property type="term" value="P:methylation"/>
    <property type="evidence" value="ECO:0007669"/>
    <property type="project" value="UniProtKB-KW"/>
</dbReference>
<keyword evidence="3 5" id="KW-0808">Transferase</keyword>
<evidence type="ECO:0000313" key="5">
    <source>
        <dbReference type="EMBL" id="QQN88648.1"/>
    </source>
</evidence>
<dbReference type="InterPro" id="IPR013216">
    <property type="entry name" value="Methyltransf_11"/>
</dbReference>
<evidence type="ECO:0000259" key="4">
    <source>
        <dbReference type="Pfam" id="PF08241"/>
    </source>
</evidence>
<evidence type="ECO:0000313" key="6">
    <source>
        <dbReference type="Proteomes" id="UP000596079"/>
    </source>
</evidence>
<feature type="domain" description="Methyltransferase type 11" evidence="4">
    <location>
        <begin position="43"/>
        <end position="131"/>
    </location>
</feature>
<organism evidence="5 6">
    <name type="scientific">Acinetobacter variabilis</name>
    <dbReference type="NCBI Taxonomy" id="70346"/>
    <lineage>
        <taxon>Bacteria</taxon>
        <taxon>Pseudomonadati</taxon>
        <taxon>Pseudomonadota</taxon>
        <taxon>Gammaproteobacteria</taxon>
        <taxon>Moraxellales</taxon>
        <taxon>Moraxellaceae</taxon>
        <taxon>Acinetobacter</taxon>
    </lineage>
</organism>
<proteinExistence type="inferred from homology"/>
<dbReference type="Pfam" id="PF08241">
    <property type="entry name" value="Methyltransf_11"/>
    <property type="match status" value="1"/>
</dbReference>
<dbReference type="RefSeq" id="WP_166136718.1">
    <property type="nucleotide sequence ID" value="NZ_CP060811.1"/>
</dbReference>
<dbReference type="PANTHER" id="PTHR44942">
    <property type="entry name" value="METHYLTRANSF_11 DOMAIN-CONTAINING PROTEIN"/>
    <property type="match status" value="1"/>
</dbReference>
<dbReference type="GO" id="GO:0008757">
    <property type="term" value="F:S-adenosylmethionine-dependent methyltransferase activity"/>
    <property type="evidence" value="ECO:0007669"/>
    <property type="project" value="InterPro"/>
</dbReference>
<gene>
    <name evidence="5" type="ORF">IAQ69_02895</name>
</gene>
<dbReference type="AlphaFoldDB" id="A0A7T8AR87"/>
<dbReference type="InterPro" id="IPR029063">
    <property type="entry name" value="SAM-dependent_MTases_sf"/>
</dbReference>
<evidence type="ECO:0000256" key="1">
    <source>
        <dbReference type="ARBA" id="ARBA00008361"/>
    </source>
</evidence>
<evidence type="ECO:0000256" key="3">
    <source>
        <dbReference type="ARBA" id="ARBA00022679"/>
    </source>
</evidence>
<dbReference type="PANTHER" id="PTHR44942:SF4">
    <property type="entry name" value="METHYLTRANSFERASE TYPE 11 DOMAIN-CONTAINING PROTEIN"/>
    <property type="match status" value="1"/>
</dbReference>
<evidence type="ECO:0000256" key="2">
    <source>
        <dbReference type="ARBA" id="ARBA00022603"/>
    </source>
</evidence>
<accession>A0A7T8AR87</accession>
<dbReference type="Proteomes" id="UP000596079">
    <property type="component" value="Chromosome"/>
</dbReference>
<dbReference type="Gene3D" id="3.40.50.150">
    <property type="entry name" value="Vaccinia Virus protein VP39"/>
    <property type="match status" value="1"/>
</dbReference>
<reference evidence="5 6" key="1">
    <citation type="submission" date="2020-08" db="EMBL/GenBank/DDBJ databases">
        <title>Emergence of ISAba1-mediated novel tet(X) in Acinetobacter variabilis from a chicken farm.</title>
        <authorList>
            <person name="Peng K."/>
            <person name="Li R."/>
        </authorList>
    </citation>
    <scope>NUCLEOTIDE SEQUENCE [LARGE SCALE GENOMIC DNA]</scope>
    <source>
        <strain evidence="5 6">XM9F202-2</strain>
    </source>
</reference>
<keyword evidence="2 5" id="KW-0489">Methyltransferase</keyword>
<comment type="similarity">
    <text evidence="1">Belongs to the methyltransferase superfamily.</text>
</comment>
<name>A0A7T8AR87_9GAMM</name>
<dbReference type="CDD" id="cd02440">
    <property type="entry name" value="AdoMet_MTases"/>
    <property type="match status" value="1"/>
</dbReference>
<dbReference type="SUPFAM" id="SSF53335">
    <property type="entry name" value="S-adenosyl-L-methionine-dependent methyltransferases"/>
    <property type="match status" value="1"/>
</dbReference>
<protein>
    <submittedName>
        <fullName evidence="5">Class I SAM-dependent methyltransferase</fullName>
    </submittedName>
</protein>
<sequence length="259" mass="29612">MERREFKDHFSQQSQDYALFRPHYPDTLGKILAELAPSTQLALDVGCGSEQFSEVLAHYFDQVTAIDASSEQLAQAKSHPKIQYHQALAEEIPCVDQSVDLISVAQAAHWLDLDKFYAEVRRIAKPNAILALISYGVFSIDEEHLNHYFRHFYEVTIAPYWAPERRHVDEGYKNLPFPFHEIAVQPPVLQVEWNFYQLIGYMSTWSAVKAATQALGHNPLNVLADALLPEWEDPELPRVVSWPLSLRVGRINPDKGMDN</sequence>
<dbReference type="EMBL" id="CP060811">
    <property type="protein sequence ID" value="QQN88648.1"/>
    <property type="molecule type" value="Genomic_DNA"/>
</dbReference>